<evidence type="ECO:0000313" key="3">
    <source>
        <dbReference type="Proteomes" id="UP000288168"/>
    </source>
</evidence>
<dbReference type="PANTHER" id="PTHR24148">
    <property type="entry name" value="ANKYRIN REPEAT DOMAIN-CONTAINING PROTEIN 39 HOMOLOG-RELATED"/>
    <property type="match status" value="1"/>
</dbReference>
<dbReference type="EMBL" id="NKCI01000058">
    <property type="protein sequence ID" value="RSL60501.1"/>
    <property type="molecule type" value="Genomic_DNA"/>
</dbReference>
<dbReference type="InterPro" id="IPR010730">
    <property type="entry name" value="HET"/>
</dbReference>
<comment type="caution">
    <text evidence="2">The sequence shown here is derived from an EMBL/GenBank/DDBJ whole genome shotgun (WGS) entry which is preliminary data.</text>
</comment>
<organism evidence="2 3">
    <name type="scientific">Fusarium duplospermum</name>
    <dbReference type="NCBI Taxonomy" id="1325734"/>
    <lineage>
        <taxon>Eukaryota</taxon>
        <taxon>Fungi</taxon>
        <taxon>Dikarya</taxon>
        <taxon>Ascomycota</taxon>
        <taxon>Pezizomycotina</taxon>
        <taxon>Sordariomycetes</taxon>
        <taxon>Hypocreomycetidae</taxon>
        <taxon>Hypocreales</taxon>
        <taxon>Nectriaceae</taxon>
        <taxon>Fusarium</taxon>
        <taxon>Fusarium solani species complex</taxon>
    </lineage>
</organism>
<gene>
    <name evidence="2" type="ORF">CEP54_006753</name>
</gene>
<dbReference type="STRING" id="1325734.A0A428Q5E8"/>
<dbReference type="Proteomes" id="UP000288168">
    <property type="component" value="Unassembled WGS sequence"/>
</dbReference>
<sequence>MGRIYSSALVVYSWVGPNDYTLAFKTLATLARLVRERAGERLCSERVMFQLDWLRQHPDLCGSKFEAGGNPWRSVCSLAAEKYWKRVWVLQEVVLARRLRLLSSGDTILGWEDVELVSGCMVRLVIKVWTKKQRKPSFISQQAWILMRGLSVWSVFGLVNGGREQVRMRPTEQPGYADWVLTFFASQLEATDPRDYIYGLLGITRIPILPDYGTGKPLSELYVEYVTGWLNATCGNKASPMKPLSFLPVAGVGLFGSSDILPSWVPKFPENARLSGPMPFMSGSYNDDNEVPGNPMKDPYVAKDTQSLFVWGNNMGPIDIILEELDRSRLQVFYSFLKTFLARHTNYVSGAPPLQAVCQLLLGETESKAISRMTVALALRIASFALDFDTLDPETTQEFPWYHEWETRFFERAFPGIDRQELGFTRIPVEKVLSLSKAERDEMLSELNDAVSTANFFESKSGCLGRAPLGAKRGDFLCLLEGSDRPVLLRKTEGDHYIFVGIVTVLDLDVQRLLHDLGPEAQWFELR</sequence>
<keyword evidence="3" id="KW-1185">Reference proteome</keyword>
<dbReference type="AlphaFoldDB" id="A0A428Q5E8"/>
<evidence type="ECO:0000259" key="1">
    <source>
        <dbReference type="Pfam" id="PF06985"/>
    </source>
</evidence>
<dbReference type="Pfam" id="PF06985">
    <property type="entry name" value="HET"/>
    <property type="match status" value="1"/>
</dbReference>
<reference evidence="2 3" key="1">
    <citation type="submission" date="2017-06" db="EMBL/GenBank/DDBJ databases">
        <title>Comparative genomic analysis of Ambrosia Fusariam Clade fungi.</title>
        <authorList>
            <person name="Stajich J.E."/>
            <person name="Carrillo J."/>
            <person name="Kijimoto T."/>
            <person name="Eskalen A."/>
            <person name="O'Donnell K."/>
            <person name="Kasson M."/>
        </authorList>
    </citation>
    <scope>NUCLEOTIDE SEQUENCE [LARGE SCALE GENOMIC DNA]</scope>
    <source>
        <strain evidence="2 3">NRRL62584</strain>
    </source>
</reference>
<protein>
    <recommendedName>
        <fullName evidence="1">Heterokaryon incompatibility domain-containing protein</fullName>
    </recommendedName>
</protein>
<dbReference type="PANTHER" id="PTHR24148:SF73">
    <property type="entry name" value="HET DOMAIN PROTEIN (AFU_ORTHOLOGUE AFUA_8G01020)"/>
    <property type="match status" value="1"/>
</dbReference>
<evidence type="ECO:0000313" key="2">
    <source>
        <dbReference type="EMBL" id="RSL60501.1"/>
    </source>
</evidence>
<dbReference type="InterPro" id="IPR052895">
    <property type="entry name" value="HetReg/Transcr_Mod"/>
</dbReference>
<name>A0A428Q5E8_9HYPO</name>
<dbReference type="OrthoDB" id="2157530at2759"/>
<feature type="domain" description="Heterokaryon incompatibility" evidence="1">
    <location>
        <begin position="1"/>
        <end position="92"/>
    </location>
</feature>
<accession>A0A428Q5E8</accession>
<proteinExistence type="predicted"/>